<comment type="subcellular location">
    <subcellularLocation>
        <location evidence="1">Cell membrane</location>
        <topology evidence="1">Multi-pass membrane protein</topology>
    </subcellularLocation>
</comment>
<evidence type="ECO:0000313" key="9">
    <source>
        <dbReference type="EMBL" id="QAT43528.1"/>
    </source>
</evidence>
<organism evidence="9 10">
    <name type="scientific">Aminipila luticellarii</name>
    <dbReference type="NCBI Taxonomy" id="2507160"/>
    <lineage>
        <taxon>Bacteria</taxon>
        <taxon>Bacillati</taxon>
        <taxon>Bacillota</taxon>
        <taxon>Clostridia</taxon>
        <taxon>Peptostreptococcales</taxon>
        <taxon>Anaerovoracaceae</taxon>
        <taxon>Aminipila</taxon>
    </lineage>
</organism>
<dbReference type="InterPro" id="IPR051085">
    <property type="entry name" value="MB_O-acyltransferase"/>
</dbReference>
<keyword evidence="3 7" id="KW-1003">Cell membrane</keyword>
<dbReference type="PANTHER" id="PTHR13285">
    <property type="entry name" value="ACYLTRANSFERASE"/>
    <property type="match status" value="1"/>
</dbReference>
<sequence>MVFSSISFLIYFLPVVIGLYYLAPARSKNLVLLISSLFFYAWGEPVYVFLMIFSVIFNYCFGLLLDKSLSIKGRTAAANWIFAAGVAVNLGILGFFKYAGFLADNMNLAFGTHFSAADLPLPIGISFYTFQVMTYVIDLYRRKVKVQKNFLTFATYVTLFPQLISGPIVRYETIESQLVNRRVDMELFASGVRKFIIGMGKKMLLANNIGILWDSIAKMNPAELPAGTAWLGAVAFTLQIYFDFSGYSDMAIGLARMFGFTFLENFNYPYISKSITEFWRRWHISLGTWFREYVYIPLGGNRRGAGRQMLNIFIVWALTGLWHGASWNFVLWGMYFAVILVIEKLVLGKALRRFQERFPVIGSIAAGIYTMVLVTISWVIFAIEDLDSIGDYVVSLMGLHHTGFADSYTWYLLSSNFILLILCIIGSTDAPARLWKKFYEAKLQESPLAGAVVENAGLLILFIMSFAYIVASTYKTFIYFRF</sequence>
<dbReference type="InterPro" id="IPR024194">
    <property type="entry name" value="Ac/AlaTfrase_AlgI/DltB"/>
</dbReference>
<dbReference type="PANTHER" id="PTHR13285:SF18">
    <property type="entry name" value="PROTEIN-CYSTEINE N-PALMITOYLTRANSFERASE RASP"/>
    <property type="match status" value="1"/>
</dbReference>
<evidence type="ECO:0000256" key="7">
    <source>
        <dbReference type="PIRNR" id="PIRNR016636"/>
    </source>
</evidence>
<keyword evidence="10" id="KW-1185">Reference proteome</keyword>
<feature type="transmembrane region" description="Helical" evidence="8">
    <location>
        <begin position="45"/>
        <end position="65"/>
    </location>
</feature>
<dbReference type="InterPro" id="IPR028362">
    <property type="entry name" value="AlgI"/>
</dbReference>
<dbReference type="GO" id="GO:0016746">
    <property type="term" value="F:acyltransferase activity"/>
    <property type="evidence" value="ECO:0007669"/>
    <property type="project" value="UniProtKB-KW"/>
</dbReference>
<keyword evidence="7" id="KW-0808">Transferase</keyword>
<feature type="transmembrane region" description="Helical" evidence="8">
    <location>
        <begin position="359"/>
        <end position="383"/>
    </location>
</feature>
<feature type="transmembrane region" description="Helical" evidence="8">
    <location>
        <begin position="305"/>
        <end position="323"/>
    </location>
</feature>
<accession>A0A410PX71</accession>
<dbReference type="Pfam" id="PF03062">
    <property type="entry name" value="MBOAT"/>
    <property type="match status" value="1"/>
</dbReference>
<gene>
    <name evidence="9" type="ORF">EQM06_10030</name>
</gene>
<evidence type="ECO:0000256" key="6">
    <source>
        <dbReference type="ARBA" id="ARBA00023136"/>
    </source>
</evidence>
<evidence type="ECO:0000313" key="10">
    <source>
        <dbReference type="Proteomes" id="UP000287601"/>
    </source>
</evidence>
<feature type="transmembrane region" description="Helical" evidence="8">
    <location>
        <begin position="408"/>
        <end position="427"/>
    </location>
</feature>
<feature type="transmembrane region" description="Helical" evidence="8">
    <location>
        <begin position="329"/>
        <end position="347"/>
    </location>
</feature>
<dbReference type="EMBL" id="CP035281">
    <property type="protein sequence ID" value="QAT43528.1"/>
    <property type="molecule type" value="Genomic_DNA"/>
</dbReference>
<dbReference type="RefSeq" id="WP_128746308.1">
    <property type="nucleotide sequence ID" value="NZ_CP035281.1"/>
</dbReference>
<reference evidence="9 10" key="1">
    <citation type="submission" date="2019-01" db="EMBL/GenBank/DDBJ databases">
        <title>Draft genomes of a novel of Aminipila strains.</title>
        <authorList>
            <person name="Ma S."/>
        </authorList>
    </citation>
    <scope>NUCLEOTIDE SEQUENCE [LARGE SCALE GENOMIC DNA]</scope>
    <source>
        <strain evidence="10">JN-39</strain>
    </source>
</reference>
<proteinExistence type="inferred from homology"/>
<comment type="similarity">
    <text evidence="2 7">Belongs to the membrane-bound acyltransferase family.</text>
</comment>
<protein>
    <submittedName>
        <fullName evidence="9">MBOAT family protein</fullName>
    </submittedName>
</protein>
<dbReference type="AlphaFoldDB" id="A0A410PX71"/>
<name>A0A410PX71_9FIRM</name>
<feature type="transmembrane region" description="Helical" evidence="8">
    <location>
        <begin position="77"/>
        <end position="99"/>
    </location>
</feature>
<dbReference type="InterPro" id="IPR004299">
    <property type="entry name" value="MBOAT_fam"/>
</dbReference>
<keyword evidence="6 7" id="KW-0472">Membrane</keyword>
<dbReference type="GO" id="GO:0005886">
    <property type="term" value="C:plasma membrane"/>
    <property type="evidence" value="ECO:0007669"/>
    <property type="project" value="UniProtKB-SubCell"/>
</dbReference>
<feature type="transmembrane region" description="Helical" evidence="8">
    <location>
        <begin position="119"/>
        <end position="140"/>
    </location>
</feature>
<feature type="transmembrane region" description="Helical" evidence="8">
    <location>
        <begin position="448"/>
        <end position="471"/>
    </location>
</feature>
<evidence type="ECO:0000256" key="1">
    <source>
        <dbReference type="ARBA" id="ARBA00004651"/>
    </source>
</evidence>
<evidence type="ECO:0000256" key="4">
    <source>
        <dbReference type="ARBA" id="ARBA00022692"/>
    </source>
</evidence>
<feature type="transmembrane region" description="Helical" evidence="8">
    <location>
        <begin position="7"/>
        <end position="25"/>
    </location>
</feature>
<dbReference type="KEGG" id="amij:EQM06_10030"/>
<keyword evidence="5 8" id="KW-1133">Transmembrane helix</keyword>
<dbReference type="Proteomes" id="UP000287601">
    <property type="component" value="Chromosome"/>
</dbReference>
<keyword evidence="7" id="KW-0012">Acyltransferase</keyword>
<evidence type="ECO:0000256" key="3">
    <source>
        <dbReference type="ARBA" id="ARBA00022475"/>
    </source>
</evidence>
<dbReference type="PIRSF" id="PIRSF500217">
    <property type="entry name" value="AlgI"/>
    <property type="match status" value="1"/>
</dbReference>
<evidence type="ECO:0000256" key="8">
    <source>
        <dbReference type="SAM" id="Phobius"/>
    </source>
</evidence>
<dbReference type="PIRSF" id="PIRSF016636">
    <property type="entry name" value="AlgI_DltB"/>
    <property type="match status" value="1"/>
</dbReference>
<dbReference type="GO" id="GO:0042121">
    <property type="term" value="P:alginic acid biosynthetic process"/>
    <property type="evidence" value="ECO:0007669"/>
    <property type="project" value="InterPro"/>
</dbReference>
<evidence type="ECO:0000256" key="2">
    <source>
        <dbReference type="ARBA" id="ARBA00010323"/>
    </source>
</evidence>
<dbReference type="OrthoDB" id="9805788at2"/>
<evidence type="ECO:0000256" key="5">
    <source>
        <dbReference type="ARBA" id="ARBA00022989"/>
    </source>
</evidence>
<keyword evidence="4 8" id="KW-0812">Transmembrane</keyword>